<dbReference type="GO" id="GO:0004674">
    <property type="term" value="F:protein serine/threonine kinase activity"/>
    <property type="evidence" value="ECO:0007669"/>
    <property type="project" value="TreeGrafter"/>
</dbReference>
<comment type="caution">
    <text evidence="3">The sequence shown here is derived from an EMBL/GenBank/DDBJ whole genome shotgun (WGS) entry which is preliminary data.</text>
</comment>
<keyword evidence="4" id="KW-1185">Reference proteome</keyword>
<dbReference type="PANTHER" id="PTHR44329">
    <property type="entry name" value="SERINE/THREONINE-PROTEIN KINASE TNNI3K-RELATED"/>
    <property type="match status" value="1"/>
</dbReference>
<evidence type="ECO:0000313" key="4">
    <source>
        <dbReference type="Proteomes" id="UP000022910"/>
    </source>
</evidence>
<organism evidence="3 4">
    <name type="scientific">Rhizophagus irregularis (strain DAOM 197198w)</name>
    <name type="common">Glomus intraradices</name>
    <dbReference type="NCBI Taxonomy" id="1432141"/>
    <lineage>
        <taxon>Eukaryota</taxon>
        <taxon>Fungi</taxon>
        <taxon>Fungi incertae sedis</taxon>
        <taxon>Mucoromycota</taxon>
        <taxon>Glomeromycotina</taxon>
        <taxon>Glomeromycetes</taxon>
        <taxon>Glomerales</taxon>
        <taxon>Glomeraceae</taxon>
        <taxon>Rhizophagus</taxon>
    </lineage>
</organism>
<accession>A0A015L7K4</accession>
<sequence>MEYLTKNSLDLDSGKEIIAKNFANWTSGNEIFDNLIQEKQLKYNGFGVVFEWIPYSELIDIKKIGNNGLATAIWKEGSLHYCVNEWIRISYEKVVLKFLYDSQNISDEFINKTRSYTDKKYGLSQNPDTSDYIFVFPQNYLERLCCEKCGKECVSIRDKWCKACQIKNNFTNWTSGNEKIDDFIQKMQLKINYSNDSLFEWIPYNEFINVKGVGDDCLNTAMWKDGPLYYDTNKKEWVKEAYEKVCLKYLHNLQDITDEVINKIKSYLLGHYGCPSYGISQNPDTKDYILVFKIEYIKLYCKKCGNKYGSERDKWCKPCHINYLKTNFTNRTSGNEKIDGLIQEMRLKINKPDDTVYEWIPYNEFINVKEIGDSLTTTIWRDGPLYYDTDRREWTRESYVKVCLNYLHNLQDFTDEVINKIKSYLLGYYDCPSYGISQNPDTKDYILVVKANYIKLYCKKCGNKYKSTILDKWCKSCMNCLKNDFISRTSGNEKIDDFIQKMRLKPENPVFEWIPYNEFINVKEIEDNCLATVVCKEGPFYYDTSEAKWIRISYKIVCLRYLHNSRDTTDEVINKIESYLINGYIEYYGMSQNPDTKDYILVFSKNYLKQYCKKCGNKYERGLCNLCLKDNFNKWTGNEKIDNFIQKMQLKVNESYGFLFEWIPYDRFVDIREIRIDNFAIAIWNDGPLYNRKRKSNEKILLKYLHNSQNINNEFLNKITYLMENSYGISQNPNTKDYILVYKVGYHCENCGEKYNYKFEIDNKSCMSCQTNHENSKINNLIQEMKLNIDHNSIHSSIIFEWIPYNQFKDVEEIGKGGFSTIYSAIWKNGLLYYSKESWERKSNTRVALKCLHNSQNFIDEFINEVKAYPNQNIKNILKIYGISQNPNTKDYIMVLEYAEGGNFNNYLDKNYENFDWFNGLKVLTNIIKGLSEIHQKQMVHRDFHVGNILFIKTLTYSYSYDPHKYDACISDMGLCKKIDDINDTSIYGVMPYVAPEVLRGKTYTQAADVYSFGMIMYVVATGQQPFIDCAHDGVLALSIYNEIRPEINEKIIPKCYVDLMKRCWDSNPDNRPNSIEINELINLFYYSLDQQFEKKVQQHYEIEKQFNETQRYRRKNILSIKNNQLITHTQAIYTSRLLNPYTNNLSKYDTVEITDFIKLHFYIMLPFLFCSFLIPILHYSL</sequence>
<evidence type="ECO:0000259" key="2">
    <source>
        <dbReference type="PROSITE" id="PS50011"/>
    </source>
</evidence>
<dbReference type="InterPro" id="IPR000719">
    <property type="entry name" value="Prot_kinase_dom"/>
</dbReference>
<dbReference type="GO" id="GO:0005524">
    <property type="term" value="F:ATP binding"/>
    <property type="evidence" value="ECO:0007669"/>
    <property type="project" value="InterPro"/>
</dbReference>
<dbReference type="InterPro" id="IPR011009">
    <property type="entry name" value="Kinase-like_dom_sf"/>
</dbReference>
<protein>
    <submittedName>
        <fullName evidence="3">Bck1p</fullName>
    </submittedName>
</protein>
<dbReference type="Proteomes" id="UP000022910">
    <property type="component" value="Unassembled WGS sequence"/>
</dbReference>
<name>A0A015L7K4_RHIIW</name>
<dbReference type="Gene3D" id="1.10.510.10">
    <property type="entry name" value="Transferase(Phosphotransferase) domain 1"/>
    <property type="match status" value="1"/>
</dbReference>
<dbReference type="EMBL" id="JEMT01017254">
    <property type="protein sequence ID" value="EXX68541.1"/>
    <property type="molecule type" value="Genomic_DNA"/>
</dbReference>
<feature type="transmembrane region" description="Helical" evidence="1">
    <location>
        <begin position="1160"/>
        <end position="1180"/>
    </location>
</feature>
<keyword evidence="1" id="KW-0472">Membrane</keyword>
<dbReference type="Pfam" id="PF07714">
    <property type="entry name" value="PK_Tyr_Ser-Thr"/>
    <property type="match status" value="1"/>
</dbReference>
<evidence type="ECO:0000256" key="1">
    <source>
        <dbReference type="SAM" id="Phobius"/>
    </source>
</evidence>
<dbReference type="OrthoDB" id="10439764at2759"/>
<evidence type="ECO:0000313" key="3">
    <source>
        <dbReference type="EMBL" id="EXX68541.1"/>
    </source>
</evidence>
<keyword evidence="1" id="KW-0812">Transmembrane</keyword>
<dbReference type="SUPFAM" id="SSF56112">
    <property type="entry name" value="Protein kinase-like (PK-like)"/>
    <property type="match status" value="1"/>
</dbReference>
<feature type="domain" description="Protein kinase" evidence="2">
    <location>
        <begin position="808"/>
        <end position="1086"/>
    </location>
</feature>
<proteinExistence type="predicted"/>
<reference evidence="3 4" key="1">
    <citation type="submission" date="2014-02" db="EMBL/GenBank/DDBJ databases">
        <title>Single nucleus genome sequencing reveals high similarity among nuclei of an endomycorrhizal fungus.</title>
        <authorList>
            <person name="Lin K."/>
            <person name="Geurts R."/>
            <person name="Zhang Z."/>
            <person name="Limpens E."/>
            <person name="Saunders D.G."/>
            <person name="Mu D."/>
            <person name="Pang E."/>
            <person name="Cao H."/>
            <person name="Cha H."/>
            <person name="Lin T."/>
            <person name="Zhou Q."/>
            <person name="Shang Y."/>
            <person name="Li Y."/>
            <person name="Ivanov S."/>
            <person name="Sharma T."/>
            <person name="Velzen R.V."/>
            <person name="Ruijter N.D."/>
            <person name="Aanen D.K."/>
            <person name="Win J."/>
            <person name="Kamoun S."/>
            <person name="Bisseling T."/>
            <person name="Huang S."/>
        </authorList>
    </citation>
    <scope>NUCLEOTIDE SEQUENCE [LARGE SCALE GENOMIC DNA]</scope>
    <source>
        <strain evidence="4">DAOM197198w</strain>
    </source>
</reference>
<dbReference type="HOGENOM" id="CLU_000288_7_8_1"/>
<gene>
    <name evidence="3" type="ORF">RirG_104150</name>
</gene>
<dbReference type="AlphaFoldDB" id="A0A015L7K4"/>
<dbReference type="InterPro" id="IPR051681">
    <property type="entry name" value="Ser/Thr_Kinases-Pseudokinases"/>
</dbReference>
<dbReference type="PROSITE" id="PS50011">
    <property type="entry name" value="PROTEIN_KINASE_DOM"/>
    <property type="match status" value="1"/>
</dbReference>
<dbReference type="InterPro" id="IPR001245">
    <property type="entry name" value="Ser-Thr/Tyr_kinase_cat_dom"/>
</dbReference>
<keyword evidence="1" id="KW-1133">Transmembrane helix</keyword>